<feature type="transmembrane region" description="Helical" evidence="8">
    <location>
        <begin position="44"/>
        <end position="70"/>
    </location>
</feature>
<dbReference type="STRING" id="931277.C448_15049"/>
<sequence>MARDGQSDFGELYGIDEKPPMGESVLLGIQHVLAMLLPNIAPPLIIAGGIGLATGQTTFLVQMALLFAGLATIVQTSPIGPVGARLPIVMGTSFTFVGGLIAIGTQYGLATAFGAAIVGAFVEIAIGWKFEWFRSYFTPLVNGLIVVITGLYLIPTGMDYLAGGADAANYGALINLGVGSLVFVVAILLNQLFSGVLRILSLAIAIVGGYVVALAVGMVDLSPIGEAAWVAVPVPLRFGVAFEPVPILIMGLIYITTTMETVGHISALTTVENRNPNVDELKGGLLADGVMSTIAGVFGAFPNTSFAQNIGVITFTGVMSRFVVTIAGVILVLLGLVPKVGALISTIPYPVLGGATLVMFGMILSSGFSILNDDVPINRRNMVIIAAAISLGLGVTVRPDVLSQLPQQAQTFLGNAVVMTAVVALVLDNLVPKRDDTGSVDRDIGRSDPAETDD</sequence>
<evidence type="ECO:0000256" key="2">
    <source>
        <dbReference type="ARBA" id="ARBA00008821"/>
    </source>
</evidence>
<evidence type="ECO:0000256" key="3">
    <source>
        <dbReference type="ARBA" id="ARBA00022448"/>
    </source>
</evidence>
<keyword evidence="4" id="KW-1003">Cell membrane</keyword>
<dbReference type="InterPro" id="IPR006043">
    <property type="entry name" value="NCS2"/>
</dbReference>
<feature type="transmembrane region" description="Helical" evidence="8">
    <location>
        <begin position="196"/>
        <end position="216"/>
    </location>
</feature>
<dbReference type="InterPro" id="IPR006042">
    <property type="entry name" value="Xan_ur_permease"/>
</dbReference>
<comment type="similarity">
    <text evidence="2">Belongs to the nucleobase:cation symporter-2 (NCS2) (TC 2.A.40) family.</text>
</comment>
<gene>
    <name evidence="9" type="ORF">C448_15049</name>
</gene>
<dbReference type="PANTHER" id="PTHR42810:SF2">
    <property type="entry name" value="PURINE PERMEASE C1399.01C-RELATED"/>
    <property type="match status" value="1"/>
</dbReference>
<evidence type="ECO:0000256" key="5">
    <source>
        <dbReference type="ARBA" id="ARBA00022692"/>
    </source>
</evidence>
<name>M0M4T3_HALMO</name>
<keyword evidence="3" id="KW-0813">Transport</keyword>
<dbReference type="PATRIC" id="fig|931277.6.peg.2956"/>
<dbReference type="InterPro" id="IPR017588">
    <property type="entry name" value="UacT-like"/>
</dbReference>
<reference evidence="9 10" key="1">
    <citation type="journal article" date="2014" name="PLoS Genet.">
        <title>Phylogenetically driven sequencing of extremely halophilic archaea reveals strategies for static and dynamic osmo-response.</title>
        <authorList>
            <person name="Becker E.A."/>
            <person name="Seitzer P.M."/>
            <person name="Tritt A."/>
            <person name="Larsen D."/>
            <person name="Krusor M."/>
            <person name="Yao A.I."/>
            <person name="Wu D."/>
            <person name="Madern D."/>
            <person name="Eisen J.A."/>
            <person name="Darling A.E."/>
            <person name="Facciotti M.T."/>
        </authorList>
    </citation>
    <scope>NUCLEOTIDE SEQUENCE [LARGE SCALE GENOMIC DNA]</scope>
    <source>
        <strain evidence="9 10">DSM 1307</strain>
    </source>
</reference>
<organism evidence="9 10">
    <name type="scientific">Halococcus morrhuae DSM 1307</name>
    <dbReference type="NCBI Taxonomy" id="931277"/>
    <lineage>
        <taxon>Archaea</taxon>
        <taxon>Methanobacteriati</taxon>
        <taxon>Methanobacteriota</taxon>
        <taxon>Stenosarchaea group</taxon>
        <taxon>Halobacteria</taxon>
        <taxon>Halobacteriales</taxon>
        <taxon>Halococcaceae</taxon>
        <taxon>Halococcus</taxon>
    </lineage>
</organism>
<evidence type="ECO:0000256" key="4">
    <source>
        <dbReference type="ARBA" id="ARBA00022475"/>
    </source>
</evidence>
<proteinExistence type="inferred from homology"/>
<dbReference type="Proteomes" id="UP000011568">
    <property type="component" value="Unassembled WGS sequence"/>
</dbReference>
<evidence type="ECO:0000256" key="7">
    <source>
        <dbReference type="ARBA" id="ARBA00023136"/>
    </source>
</evidence>
<dbReference type="Pfam" id="PF00860">
    <property type="entry name" value="Xan_ur_permease"/>
    <property type="match status" value="1"/>
</dbReference>
<feature type="transmembrane region" description="Helical" evidence="8">
    <location>
        <begin position="109"/>
        <end position="128"/>
    </location>
</feature>
<dbReference type="GO" id="GO:0005886">
    <property type="term" value="C:plasma membrane"/>
    <property type="evidence" value="ECO:0007669"/>
    <property type="project" value="UniProtKB-SubCell"/>
</dbReference>
<dbReference type="PANTHER" id="PTHR42810">
    <property type="entry name" value="PURINE PERMEASE C1399.01C-RELATED"/>
    <property type="match status" value="1"/>
</dbReference>
<evidence type="ECO:0000313" key="10">
    <source>
        <dbReference type="Proteomes" id="UP000011568"/>
    </source>
</evidence>
<dbReference type="eggNOG" id="arCOG02805">
    <property type="taxonomic scope" value="Archaea"/>
</dbReference>
<keyword evidence="6 8" id="KW-1133">Transmembrane helix</keyword>
<dbReference type="EMBL" id="AOMC01000161">
    <property type="protein sequence ID" value="EMA39385.1"/>
    <property type="molecule type" value="Genomic_DNA"/>
</dbReference>
<dbReference type="GO" id="GO:0042907">
    <property type="term" value="F:xanthine transmembrane transporter activity"/>
    <property type="evidence" value="ECO:0007669"/>
    <property type="project" value="TreeGrafter"/>
</dbReference>
<evidence type="ECO:0000313" key="9">
    <source>
        <dbReference type="EMBL" id="EMA39385.1"/>
    </source>
</evidence>
<keyword evidence="5 8" id="KW-0812">Transmembrane</keyword>
<dbReference type="NCBIfam" id="TIGR00801">
    <property type="entry name" value="ncs2"/>
    <property type="match status" value="1"/>
</dbReference>
<dbReference type="AlphaFoldDB" id="M0M4T3"/>
<comment type="caution">
    <text evidence="9">The sequence shown here is derived from an EMBL/GenBank/DDBJ whole genome shotgun (WGS) entry which is preliminary data.</text>
</comment>
<protein>
    <submittedName>
        <fullName evidence="9">Xanthine permease</fullName>
    </submittedName>
</protein>
<comment type="subcellular location">
    <subcellularLocation>
        <location evidence="1">Cell membrane</location>
        <topology evidence="1">Multi-pass membrane protein</topology>
    </subcellularLocation>
</comment>
<feature type="transmembrane region" description="Helical" evidence="8">
    <location>
        <begin position="383"/>
        <end position="399"/>
    </location>
</feature>
<feature type="transmembrane region" description="Helical" evidence="8">
    <location>
        <begin position="318"/>
        <end position="337"/>
    </location>
</feature>
<evidence type="ECO:0000256" key="8">
    <source>
        <dbReference type="SAM" id="Phobius"/>
    </source>
</evidence>
<keyword evidence="10" id="KW-1185">Reference proteome</keyword>
<feature type="transmembrane region" description="Helical" evidence="8">
    <location>
        <begin position="135"/>
        <end position="155"/>
    </location>
</feature>
<dbReference type="PROSITE" id="PS01116">
    <property type="entry name" value="XANTH_URACIL_PERMASE"/>
    <property type="match status" value="1"/>
</dbReference>
<accession>M0M4T3</accession>
<feature type="transmembrane region" description="Helical" evidence="8">
    <location>
        <begin position="167"/>
        <end position="189"/>
    </location>
</feature>
<feature type="transmembrane region" description="Helical" evidence="8">
    <location>
        <begin position="236"/>
        <end position="255"/>
    </location>
</feature>
<keyword evidence="7 8" id="KW-0472">Membrane</keyword>
<feature type="transmembrane region" description="Helical" evidence="8">
    <location>
        <begin position="349"/>
        <end position="371"/>
    </location>
</feature>
<evidence type="ECO:0000256" key="1">
    <source>
        <dbReference type="ARBA" id="ARBA00004651"/>
    </source>
</evidence>
<dbReference type="NCBIfam" id="TIGR03173">
    <property type="entry name" value="pbuX"/>
    <property type="match status" value="1"/>
</dbReference>
<evidence type="ECO:0000256" key="6">
    <source>
        <dbReference type="ARBA" id="ARBA00022989"/>
    </source>
</evidence>
<feature type="transmembrane region" description="Helical" evidence="8">
    <location>
        <begin position="411"/>
        <end position="431"/>
    </location>
</feature>
<dbReference type="OrthoDB" id="76842at2157"/>
<dbReference type="NCBIfam" id="NF037981">
    <property type="entry name" value="NCS2_1"/>
    <property type="match status" value="1"/>
</dbReference>